<dbReference type="AlphaFoldDB" id="A0A151UEQ6"/>
<dbReference type="CDD" id="cd09272">
    <property type="entry name" value="RNase_HI_RT_Ty1"/>
    <property type="match status" value="1"/>
</dbReference>
<feature type="non-terminal residue" evidence="1">
    <location>
        <position position="1"/>
    </location>
</feature>
<dbReference type="Gramene" id="C.cajan_45215.t">
    <property type="protein sequence ID" value="C.cajan_45215.t"/>
    <property type="gene ID" value="C.cajan_45215"/>
</dbReference>
<evidence type="ECO:0000313" key="2">
    <source>
        <dbReference type="Proteomes" id="UP000075243"/>
    </source>
</evidence>
<proteinExistence type="predicted"/>
<dbReference type="Proteomes" id="UP000075243">
    <property type="component" value="Unassembled WGS sequence"/>
</dbReference>
<keyword evidence="2" id="KW-1185">Reference proteome</keyword>
<protein>
    <submittedName>
        <fullName evidence="1">Copia protein</fullName>
    </submittedName>
</protein>
<evidence type="ECO:0000313" key="1">
    <source>
        <dbReference type="EMBL" id="KYP77721.1"/>
    </source>
</evidence>
<comment type="caution">
    <text evidence="1">The sequence shown here is derived from an EMBL/GenBank/DDBJ whole genome shotgun (WGS) entry which is preliminary data.</text>
</comment>
<organism evidence="1 2">
    <name type="scientific">Cajanus cajan</name>
    <name type="common">Pigeon pea</name>
    <name type="synonym">Cajanus indicus</name>
    <dbReference type="NCBI Taxonomy" id="3821"/>
    <lineage>
        <taxon>Eukaryota</taxon>
        <taxon>Viridiplantae</taxon>
        <taxon>Streptophyta</taxon>
        <taxon>Embryophyta</taxon>
        <taxon>Tracheophyta</taxon>
        <taxon>Spermatophyta</taxon>
        <taxon>Magnoliopsida</taxon>
        <taxon>eudicotyledons</taxon>
        <taxon>Gunneridae</taxon>
        <taxon>Pentapetalae</taxon>
        <taxon>rosids</taxon>
        <taxon>fabids</taxon>
        <taxon>Fabales</taxon>
        <taxon>Fabaceae</taxon>
        <taxon>Papilionoideae</taxon>
        <taxon>50 kb inversion clade</taxon>
        <taxon>NPAAA clade</taxon>
        <taxon>indigoferoid/millettioid clade</taxon>
        <taxon>Phaseoleae</taxon>
        <taxon>Cajanus</taxon>
    </lineage>
</organism>
<name>A0A151UEQ6_CAJCA</name>
<dbReference type="EMBL" id="AGCT01031412">
    <property type="protein sequence ID" value="KYP77721.1"/>
    <property type="molecule type" value="Genomic_DNA"/>
</dbReference>
<accession>A0A151UEQ6</accession>
<gene>
    <name evidence="1" type="ORF">KK1_046657</name>
</gene>
<sequence>WIGDSRATNHKRNCSKLFSTYSPCASHKMIRIAYGTLSTIASVELSSGRMTSSTKEVDGLYLFEDEANSKEKTQDSCLNSVFVHENEKIMLWVYLMKTKYIQAATRVPKWKEAVLEEMKSLEKNQTWKKVDLPKGKTITEELQLPITLPIKLYCDNKAAISIFQNLIQHDRTKHVEIDKHFIKENVDAGQIRMPFVPSSQQVANILSKG</sequence>
<reference evidence="1" key="1">
    <citation type="journal article" date="2012" name="Nat. Biotechnol.">
        <title>Draft genome sequence of pigeonpea (Cajanus cajan), an orphan legume crop of resource-poor farmers.</title>
        <authorList>
            <person name="Varshney R.K."/>
            <person name="Chen W."/>
            <person name="Li Y."/>
            <person name="Bharti A.K."/>
            <person name="Saxena R.K."/>
            <person name="Schlueter J.A."/>
            <person name="Donoghue M.T."/>
            <person name="Azam S."/>
            <person name="Fan G."/>
            <person name="Whaley A.M."/>
            <person name="Farmer A.D."/>
            <person name="Sheridan J."/>
            <person name="Iwata A."/>
            <person name="Tuteja R."/>
            <person name="Penmetsa R.V."/>
            <person name="Wu W."/>
            <person name="Upadhyaya H.D."/>
            <person name="Yang S.P."/>
            <person name="Shah T."/>
            <person name="Saxena K.B."/>
            <person name="Michael T."/>
            <person name="McCombie W.R."/>
            <person name="Yang B."/>
            <person name="Zhang G."/>
            <person name="Yang H."/>
            <person name="Wang J."/>
            <person name="Spillane C."/>
            <person name="Cook D.R."/>
            <person name="May G.D."/>
            <person name="Xu X."/>
            <person name="Jackson S.A."/>
        </authorList>
    </citation>
    <scope>NUCLEOTIDE SEQUENCE [LARGE SCALE GENOMIC DNA]</scope>
</reference>